<comment type="subcellular location">
    <subcellularLocation>
        <location evidence="1 6">Nucleus</location>
    </subcellularLocation>
</comment>
<dbReference type="Proteomes" id="UP001432322">
    <property type="component" value="Unassembled WGS sequence"/>
</dbReference>
<comment type="similarity">
    <text evidence="2 6">Belongs to the Mediator complex subunit 7 family.</text>
</comment>
<dbReference type="InterPro" id="IPR044888">
    <property type="entry name" value="Mediatior_Med7_sf"/>
</dbReference>
<evidence type="ECO:0000256" key="5">
    <source>
        <dbReference type="ARBA" id="ARBA00023242"/>
    </source>
</evidence>
<gene>
    <name evidence="7" type="ORF">PFISCL1PPCAC_18298</name>
</gene>
<keyword evidence="3 6" id="KW-0805">Transcription regulation</keyword>
<dbReference type="GO" id="GO:0003712">
    <property type="term" value="F:transcription coregulator activity"/>
    <property type="evidence" value="ECO:0007669"/>
    <property type="project" value="InterPro"/>
</dbReference>
<protein>
    <recommendedName>
        <fullName evidence="6">Mediator of RNA polymerase II transcription subunit 7</fullName>
    </recommendedName>
</protein>
<comment type="function">
    <text evidence="6">Component of the Mediator complex, a coactivator involved in the regulated transcription of nearly all RNA polymerase II-dependent genes. Mediator functions as a bridge to convey information from gene-specific regulatory proteins to the basal RNA polymerase II transcription machinery.</text>
</comment>
<name>A0AAV5W487_9BILA</name>
<dbReference type="AlphaFoldDB" id="A0AAV5W487"/>
<accession>A0AAV5W487</accession>
<dbReference type="InterPro" id="IPR037212">
    <property type="entry name" value="Med7/Med21-like"/>
</dbReference>
<evidence type="ECO:0000256" key="1">
    <source>
        <dbReference type="ARBA" id="ARBA00004123"/>
    </source>
</evidence>
<dbReference type="PANTHER" id="PTHR21428:SF11">
    <property type="entry name" value="MEDIATOR OF RNA POLYMERASE II TRANSCRIPTION SUBUNIT 7"/>
    <property type="match status" value="1"/>
</dbReference>
<keyword evidence="5 6" id="KW-0539">Nucleus</keyword>
<keyword evidence="4 6" id="KW-0804">Transcription</keyword>
<comment type="subunit">
    <text evidence="6">Component of the Mediator complex.</text>
</comment>
<organism evidence="7 8">
    <name type="scientific">Pristionchus fissidentatus</name>
    <dbReference type="NCBI Taxonomy" id="1538716"/>
    <lineage>
        <taxon>Eukaryota</taxon>
        <taxon>Metazoa</taxon>
        <taxon>Ecdysozoa</taxon>
        <taxon>Nematoda</taxon>
        <taxon>Chromadorea</taxon>
        <taxon>Rhabditida</taxon>
        <taxon>Rhabditina</taxon>
        <taxon>Diplogasteromorpha</taxon>
        <taxon>Diplogasteroidea</taxon>
        <taxon>Neodiplogasteridae</taxon>
        <taxon>Pristionchus</taxon>
    </lineage>
</organism>
<dbReference type="EMBL" id="BTSY01000005">
    <property type="protein sequence ID" value="GMT27001.1"/>
    <property type="molecule type" value="Genomic_DNA"/>
</dbReference>
<dbReference type="PANTHER" id="PTHR21428">
    <property type="entry name" value="MEDIATOR OF RNA POLYMERASE II TRANSCRIPTION SUBUNIT 7"/>
    <property type="match status" value="1"/>
</dbReference>
<keyword evidence="8" id="KW-1185">Reference proteome</keyword>
<dbReference type="InterPro" id="IPR009244">
    <property type="entry name" value="Mediatior_Med7"/>
</dbReference>
<dbReference type="GO" id="GO:0016592">
    <property type="term" value="C:mediator complex"/>
    <property type="evidence" value="ECO:0007669"/>
    <property type="project" value="InterPro"/>
</dbReference>
<reference evidence="7" key="1">
    <citation type="submission" date="2023-10" db="EMBL/GenBank/DDBJ databases">
        <title>Genome assembly of Pristionchus species.</title>
        <authorList>
            <person name="Yoshida K."/>
            <person name="Sommer R.J."/>
        </authorList>
    </citation>
    <scope>NUCLEOTIDE SEQUENCE</scope>
    <source>
        <strain evidence="7">RS5133</strain>
    </source>
</reference>
<evidence type="ECO:0000313" key="8">
    <source>
        <dbReference type="Proteomes" id="UP001432322"/>
    </source>
</evidence>
<dbReference type="GO" id="GO:0070847">
    <property type="term" value="C:core mediator complex"/>
    <property type="evidence" value="ECO:0007669"/>
    <property type="project" value="TreeGrafter"/>
</dbReference>
<evidence type="ECO:0000256" key="4">
    <source>
        <dbReference type="ARBA" id="ARBA00023163"/>
    </source>
</evidence>
<evidence type="ECO:0000313" key="7">
    <source>
        <dbReference type="EMBL" id="GMT27001.1"/>
    </source>
</evidence>
<keyword evidence="6" id="KW-0010">Activator</keyword>
<dbReference type="Gene3D" id="6.10.140.200">
    <property type="match status" value="1"/>
</dbReference>
<evidence type="ECO:0000256" key="3">
    <source>
        <dbReference type="ARBA" id="ARBA00023015"/>
    </source>
</evidence>
<comment type="caution">
    <text evidence="7">The sequence shown here is derived from an EMBL/GenBank/DDBJ whole genome shotgun (WGS) entry which is preliminary data.</text>
</comment>
<proteinExistence type="inferred from homology"/>
<dbReference type="Pfam" id="PF05983">
    <property type="entry name" value="Med7"/>
    <property type="match status" value="1"/>
</dbReference>
<dbReference type="SUPFAM" id="SSF140718">
    <property type="entry name" value="Mediator hinge subcomplex-like"/>
    <property type="match status" value="1"/>
</dbReference>
<evidence type="ECO:0000256" key="6">
    <source>
        <dbReference type="RuleBase" id="RU364060"/>
    </source>
</evidence>
<sequence>MAAPPASAQIISPFPAPPVYARLYASEAIALQPAPLPPTIHADFVAFGEEYHLNDEVIRPLSETGIRQLYVNKKEWKAEMKKLNSSAVAAFVDLISMLIASPDNQERTDKLNDIRDIFINMHHLINEFRPIQGRDTLRMMQQKQLGELETSVDDFKDFLAEAKKTFRQSLKMDEVARIPIPAYRHDLEGPEVVKEEEKQQVQAGMATTVRGGERRTIHSSTPRPEQLLHMLQRRRNDEALWNDLTGGVEKMELL</sequence>
<dbReference type="GO" id="GO:0006357">
    <property type="term" value="P:regulation of transcription by RNA polymerase II"/>
    <property type="evidence" value="ECO:0007669"/>
    <property type="project" value="InterPro"/>
</dbReference>
<evidence type="ECO:0000256" key="2">
    <source>
        <dbReference type="ARBA" id="ARBA00009994"/>
    </source>
</evidence>